<keyword evidence="3" id="KW-0813">Transport</keyword>
<accession>A0A2S0KKU1</accession>
<keyword evidence="7 9" id="KW-0472">Membrane</keyword>
<reference evidence="10 11" key="1">
    <citation type="submission" date="2018-03" db="EMBL/GenBank/DDBJ databases">
        <title>Characteristics and genome of n-alkane degrading marine bacteria Gordonia iterans isolated from crude oil contaminated in Tae-an, South Korea.</title>
        <authorList>
            <person name="Lee S.-S."/>
            <person name="Kim H."/>
        </authorList>
    </citation>
    <scope>NUCLEOTIDE SEQUENCE [LARGE SCALE GENOMIC DNA]</scope>
    <source>
        <strain evidence="10 11">Co17</strain>
    </source>
</reference>
<dbReference type="CDD" id="cd06550">
    <property type="entry name" value="TM_ABC_iron-siderophores_like"/>
    <property type="match status" value="1"/>
</dbReference>
<keyword evidence="6 9" id="KW-1133">Transmembrane helix</keyword>
<dbReference type="AlphaFoldDB" id="A0A2S0KKU1"/>
<feature type="transmembrane region" description="Helical" evidence="9">
    <location>
        <begin position="257"/>
        <end position="288"/>
    </location>
</feature>
<dbReference type="Pfam" id="PF01032">
    <property type="entry name" value="FecCD"/>
    <property type="match status" value="1"/>
</dbReference>
<dbReference type="PANTHER" id="PTHR30472">
    <property type="entry name" value="FERRIC ENTEROBACTIN TRANSPORT SYSTEM PERMEASE PROTEIN"/>
    <property type="match status" value="1"/>
</dbReference>
<dbReference type="GO" id="GO:0022857">
    <property type="term" value="F:transmembrane transporter activity"/>
    <property type="evidence" value="ECO:0007669"/>
    <property type="project" value="InterPro"/>
</dbReference>
<dbReference type="FunFam" id="1.10.3470.10:FF:000001">
    <property type="entry name" value="Vitamin B12 ABC transporter permease BtuC"/>
    <property type="match status" value="1"/>
</dbReference>
<feature type="transmembrane region" description="Helical" evidence="9">
    <location>
        <begin position="329"/>
        <end position="347"/>
    </location>
</feature>
<dbReference type="SUPFAM" id="SSF81345">
    <property type="entry name" value="ABC transporter involved in vitamin B12 uptake, BtuC"/>
    <property type="match status" value="1"/>
</dbReference>
<dbReference type="OrthoDB" id="9782305at2"/>
<feature type="region of interest" description="Disordered" evidence="8">
    <location>
        <begin position="1"/>
        <end position="20"/>
    </location>
</feature>
<dbReference type="GO" id="GO:0005886">
    <property type="term" value="C:plasma membrane"/>
    <property type="evidence" value="ECO:0007669"/>
    <property type="project" value="UniProtKB-SubCell"/>
</dbReference>
<evidence type="ECO:0000256" key="9">
    <source>
        <dbReference type="SAM" id="Phobius"/>
    </source>
</evidence>
<keyword evidence="4" id="KW-1003">Cell membrane</keyword>
<feature type="transmembrane region" description="Helical" evidence="9">
    <location>
        <begin position="115"/>
        <end position="134"/>
    </location>
</feature>
<evidence type="ECO:0000256" key="1">
    <source>
        <dbReference type="ARBA" id="ARBA00004651"/>
    </source>
</evidence>
<dbReference type="GO" id="GO:0033214">
    <property type="term" value="P:siderophore-iron import into cell"/>
    <property type="evidence" value="ECO:0007669"/>
    <property type="project" value="TreeGrafter"/>
</dbReference>
<feature type="transmembrane region" description="Helical" evidence="9">
    <location>
        <begin position="141"/>
        <end position="159"/>
    </location>
</feature>
<evidence type="ECO:0000313" key="10">
    <source>
        <dbReference type="EMBL" id="AVM02251.1"/>
    </source>
</evidence>
<evidence type="ECO:0000256" key="5">
    <source>
        <dbReference type="ARBA" id="ARBA00022692"/>
    </source>
</evidence>
<dbReference type="Proteomes" id="UP000239814">
    <property type="component" value="Chromosome"/>
</dbReference>
<organism evidence="10 11">
    <name type="scientific">Gordonia iterans</name>
    <dbReference type="NCBI Taxonomy" id="1004901"/>
    <lineage>
        <taxon>Bacteria</taxon>
        <taxon>Bacillati</taxon>
        <taxon>Actinomycetota</taxon>
        <taxon>Actinomycetes</taxon>
        <taxon>Mycobacteriales</taxon>
        <taxon>Gordoniaceae</taxon>
        <taxon>Gordonia</taxon>
    </lineage>
</organism>
<evidence type="ECO:0000256" key="7">
    <source>
        <dbReference type="ARBA" id="ARBA00023136"/>
    </source>
</evidence>
<evidence type="ECO:0000256" key="2">
    <source>
        <dbReference type="ARBA" id="ARBA00007935"/>
    </source>
</evidence>
<dbReference type="KEGG" id="git:C6V83_13530"/>
<evidence type="ECO:0000256" key="6">
    <source>
        <dbReference type="ARBA" id="ARBA00022989"/>
    </source>
</evidence>
<keyword evidence="5 9" id="KW-0812">Transmembrane</keyword>
<proteinExistence type="inferred from homology"/>
<dbReference type="EMBL" id="CP027433">
    <property type="protein sequence ID" value="AVM02251.1"/>
    <property type="molecule type" value="Genomic_DNA"/>
</dbReference>
<dbReference type="InterPro" id="IPR037294">
    <property type="entry name" value="ABC_BtuC-like"/>
</dbReference>
<feature type="transmembrane region" description="Helical" evidence="9">
    <location>
        <begin position="218"/>
        <end position="237"/>
    </location>
</feature>
<protein>
    <submittedName>
        <fullName evidence="10">Fe(3+)-siderophore ABC transporter permease</fullName>
    </submittedName>
</protein>
<comment type="subcellular location">
    <subcellularLocation>
        <location evidence="1">Cell membrane</location>
        <topology evidence="1">Multi-pass membrane protein</topology>
    </subcellularLocation>
</comment>
<evidence type="ECO:0000256" key="8">
    <source>
        <dbReference type="SAM" id="MobiDB-lite"/>
    </source>
</evidence>
<comment type="similarity">
    <text evidence="2">Belongs to the binding-protein-dependent transport system permease family. FecCD subfamily.</text>
</comment>
<dbReference type="PANTHER" id="PTHR30472:SF1">
    <property type="entry name" value="FE(3+) DICITRATE TRANSPORT SYSTEM PERMEASE PROTEIN FECC-RELATED"/>
    <property type="match status" value="1"/>
</dbReference>
<gene>
    <name evidence="10" type="ORF">C6V83_13530</name>
</gene>
<evidence type="ECO:0000313" key="11">
    <source>
        <dbReference type="Proteomes" id="UP000239814"/>
    </source>
</evidence>
<dbReference type="InterPro" id="IPR000522">
    <property type="entry name" value="ABC_transptr_permease_BtuC"/>
</dbReference>
<dbReference type="Gene3D" id="1.10.3470.10">
    <property type="entry name" value="ABC transporter involved in vitamin B12 uptake, BtuC"/>
    <property type="match status" value="1"/>
</dbReference>
<feature type="transmembrane region" description="Helical" evidence="9">
    <location>
        <begin position="300"/>
        <end position="323"/>
    </location>
</feature>
<evidence type="ECO:0000256" key="3">
    <source>
        <dbReference type="ARBA" id="ARBA00022448"/>
    </source>
</evidence>
<evidence type="ECO:0000256" key="4">
    <source>
        <dbReference type="ARBA" id="ARBA00022475"/>
    </source>
</evidence>
<feature type="transmembrane region" description="Helical" evidence="9">
    <location>
        <begin position="30"/>
        <end position="50"/>
    </location>
</feature>
<feature type="transmembrane region" description="Helical" evidence="9">
    <location>
        <begin position="85"/>
        <end position="103"/>
    </location>
</feature>
<keyword evidence="11" id="KW-1185">Reference proteome</keyword>
<name>A0A2S0KKU1_9ACTN</name>
<feature type="transmembrane region" description="Helical" evidence="9">
    <location>
        <begin position="171"/>
        <end position="192"/>
    </location>
</feature>
<sequence length="354" mass="36013">MAAHRRDAVGLGRRGAHAGGGAGALTARRFAWFAAACVLLAAVVVVSVMVGSAQLSPSTVWSALTAPDGGIDHNTIRQVRVPRTVLGLLVGAALGVGGALMQAVTRNPLADPGLLGVNAGAALAVVLAVAFLGFTRIEQYLWPAFAGAVVGAVLVVVIASRAPGGATPLRLTLVGVAVTAVFTGITMSLSLVDPERFDRMRFWGVGSITDRPPGTVEAVLPFIAVGLVLALLAGRALNALALGDDLAASVGARVAVIRLAGLAGLVILCGAATAAAGPIAFIGLMIPHAVRMTVGPDQRLVLAFAVVLGPVLLLSADVLGRLVVWPDELAVGVMTPLIGAPVLIWLVRRPEMRR</sequence>